<dbReference type="PANTHER" id="PTHR46796">
    <property type="entry name" value="HTH-TYPE TRANSCRIPTIONAL ACTIVATOR RHAS-RELATED"/>
    <property type="match status" value="1"/>
</dbReference>
<accession>A0A3M6Q9G0</accession>
<keyword evidence="1" id="KW-0805">Transcription regulation</keyword>
<evidence type="ECO:0000313" key="7">
    <source>
        <dbReference type="Proteomes" id="UP000267521"/>
    </source>
</evidence>
<dbReference type="Proteomes" id="UP000267521">
    <property type="component" value="Unassembled WGS sequence"/>
</dbReference>
<dbReference type="Pfam" id="PF12833">
    <property type="entry name" value="HTH_18"/>
    <property type="match status" value="1"/>
</dbReference>
<organism evidence="6 7">
    <name type="scientific">Allofranklinella schreckenbergeri</name>
    <dbReference type="NCBI Taxonomy" id="1076744"/>
    <lineage>
        <taxon>Bacteria</taxon>
        <taxon>Pseudomonadati</taxon>
        <taxon>Pseudomonadota</taxon>
        <taxon>Betaproteobacteria</taxon>
        <taxon>Burkholderiales</taxon>
        <taxon>Comamonadaceae</taxon>
        <taxon>Allofranklinella</taxon>
    </lineage>
</organism>
<evidence type="ECO:0000256" key="2">
    <source>
        <dbReference type="ARBA" id="ARBA00023125"/>
    </source>
</evidence>
<dbReference type="AlphaFoldDB" id="A0A3M6Q9G0"/>
<keyword evidence="3" id="KW-0804">Transcription</keyword>
<keyword evidence="2" id="KW-0238">DNA-binding</keyword>
<gene>
    <name evidence="6" type="ORF">EBQ26_04285</name>
</gene>
<name>A0A3M6Q9G0_9BURK</name>
<proteinExistence type="predicted"/>
<dbReference type="EMBL" id="RDQM01000004">
    <property type="protein sequence ID" value="RMW99576.1"/>
    <property type="molecule type" value="Genomic_DNA"/>
</dbReference>
<sequence>MAATRQPQEEAAPVTPAQPPCPTAHARGVSAPIATIERFFNAPEHLLFASADLEETRAAVGRVMRPHALTQTTLGERLDARMHHVALGELSLSRLRYGATVQIQPGELEDFFLVQMPLAGHAHIAIGRQSIDSGPELASVLSPQEASHMRWHSGNDQLMLRLSRSLVERTLVGHLGHKLHRPLHFELGFRWRECAPWCSLLSYLTECAQQTPDLTQHKLVLAQIEQLAASVLLSTHAHNHWQAQPQRRSAVLPRHIRRAQAFVQAYAHEPLSAEQLAQEAGVSVRSLYAGFKEFLGVSPMRYLRDVRMERARHELGSADSASVAGVALRWGFAHMGRFSQEYKKRYGETPSETLRRR</sequence>
<evidence type="ECO:0000313" key="6">
    <source>
        <dbReference type="EMBL" id="RMW99576.1"/>
    </source>
</evidence>
<feature type="region of interest" description="Disordered" evidence="4">
    <location>
        <begin position="1"/>
        <end position="26"/>
    </location>
</feature>
<evidence type="ECO:0000256" key="1">
    <source>
        <dbReference type="ARBA" id="ARBA00023015"/>
    </source>
</evidence>
<evidence type="ECO:0000256" key="4">
    <source>
        <dbReference type="SAM" id="MobiDB-lite"/>
    </source>
</evidence>
<feature type="domain" description="HTH araC/xylS-type" evidence="5">
    <location>
        <begin position="257"/>
        <end position="356"/>
    </location>
</feature>
<dbReference type="InterPro" id="IPR050204">
    <property type="entry name" value="AraC_XylS_family_regulators"/>
</dbReference>
<reference evidence="6 7" key="1">
    <citation type="submission" date="2018-10" db="EMBL/GenBank/DDBJ databases">
        <title>Comamonadaceae CDC group NO-1 genome sequencing and assembly.</title>
        <authorList>
            <person name="Bernier A.-M."/>
            <person name="Bernard K."/>
        </authorList>
    </citation>
    <scope>NUCLEOTIDE SEQUENCE [LARGE SCALE GENOMIC DNA]</scope>
    <source>
        <strain evidence="6 7">NML970147</strain>
    </source>
</reference>
<dbReference type="Pfam" id="PF14525">
    <property type="entry name" value="AraC_binding_2"/>
    <property type="match status" value="1"/>
</dbReference>
<dbReference type="RefSeq" id="WP_122237786.1">
    <property type="nucleotide sequence ID" value="NZ_RDQM01000004.1"/>
</dbReference>
<dbReference type="InterPro" id="IPR035418">
    <property type="entry name" value="AraC-bd_2"/>
</dbReference>
<dbReference type="PROSITE" id="PS00041">
    <property type="entry name" value="HTH_ARAC_FAMILY_1"/>
    <property type="match status" value="1"/>
</dbReference>
<dbReference type="InterPro" id="IPR018060">
    <property type="entry name" value="HTH_AraC"/>
</dbReference>
<evidence type="ECO:0000259" key="5">
    <source>
        <dbReference type="PROSITE" id="PS01124"/>
    </source>
</evidence>
<dbReference type="GO" id="GO:0043565">
    <property type="term" value="F:sequence-specific DNA binding"/>
    <property type="evidence" value="ECO:0007669"/>
    <property type="project" value="InterPro"/>
</dbReference>
<dbReference type="SUPFAM" id="SSF46689">
    <property type="entry name" value="Homeodomain-like"/>
    <property type="match status" value="2"/>
</dbReference>
<evidence type="ECO:0000256" key="3">
    <source>
        <dbReference type="ARBA" id="ARBA00023163"/>
    </source>
</evidence>
<dbReference type="InterPro" id="IPR018062">
    <property type="entry name" value="HTH_AraC-typ_CS"/>
</dbReference>
<dbReference type="InterPro" id="IPR009057">
    <property type="entry name" value="Homeodomain-like_sf"/>
</dbReference>
<dbReference type="GO" id="GO:0003700">
    <property type="term" value="F:DNA-binding transcription factor activity"/>
    <property type="evidence" value="ECO:0007669"/>
    <property type="project" value="InterPro"/>
</dbReference>
<dbReference type="Gene3D" id="1.10.10.60">
    <property type="entry name" value="Homeodomain-like"/>
    <property type="match status" value="1"/>
</dbReference>
<dbReference type="PROSITE" id="PS01124">
    <property type="entry name" value="HTH_ARAC_FAMILY_2"/>
    <property type="match status" value="1"/>
</dbReference>
<comment type="caution">
    <text evidence="6">The sequence shown here is derived from an EMBL/GenBank/DDBJ whole genome shotgun (WGS) entry which is preliminary data.</text>
</comment>
<protein>
    <submittedName>
        <fullName evidence="6">AraC family transcriptional regulator</fullName>
    </submittedName>
</protein>
<dbReference type="SMART" id="SM00342">
    <property type="entry name" value="HTH_ARAC"/>
    <property type="match status" value="1"/>
</dbReference>